<gene>
    <name evidence="5" type="primary">CALM1</name>
    <name evidence="5" type="ORF">BLAG_LOCUS7530</name>
</gene>
<protein>
    <submittedName>
        <fullName evidence="5">CALM1 protein</fullName>
    </submittedName>
</protein>
<feature type="domain" description="EF-hand" evidence="4">
    <location>
        <begin position="44"/>
        <end position="79"/>
    </location>
</feature>
<feature type="domain" description="EF-hand" evidence="4">
    <location>
        <begin position="8"/>
        <end position="43"/>
    </location>
</feature>
<evidence type="ECO:0000256" key="2">
    <source>
        <dbReference type="ARBA" id="ARBA00022737"/>
    </source>
</evidence>
<dbReference type="Pfam" id="PF13499">
    <property type="entry name" value="EF-hand_7"/>
    <property type="match status" value="1"/>
</dbReference>
<dbReference type="Gene3D" id="1.10.238.10">
    <property type="entry name" value="EF-hand"/>
    <property type="match status" value="2"/>
</dbReference>
<dbReference type="OrthoDB" id="26525at2759"/>
<dbReference type="InterPro" id="IPR050230">
    <property type="entry name" value="CALM/Myosin/TropC-like"/>
</dbReference>
<dbReference type="SUPFAM" id="SSF47473">
    <property type="entry name" value="EF-hand"/>
    <property type="match status" value="1"/>
</dbReference>
<dbReference type="PANTHER" id="PTHR23048:SF0">
    <property type="entry name" value="CALMODULIN LIKE 3"/>
    <property type="match status" value="1"/>
</dbReference>
<dbReference type="EMBL" id="OV696699">
    <property type="protein sequence ID" value="CAH1245067.1"/>
    <property type="molecule type" value="Genomic_DNA"/>
</dbReference>
<reference evidence="5" key="1">
    <citation type="submission" date="2022-01" db="EMBL/GenBank/DDBJ databases">
        <authorList>
            <person name="Braso-Vives M."/>
        </authorList>
    </citation>
    <scope>NUCLEOTIDE SEQUENCE</scope>
</reference>
<dbReference type="PROSITE" id="PS50222">
    <property type="entry name" value="EF_HAND_2"/>
    <property type="match status" value="2"/>
</dbReference>
<dbReference type="AlphaFoldDB" id="A0A8J9Z0D3"/>
<organism evidence="5 6">
    <name type="scientific">Branchiostoma lanceolatum</name>
    <name type="common">Common lancelet</name>
    <name type="synonym">Amphioxus lanceolatum</name>
    <dbReference type="NCBI Taxonomy" id="7740"/>
    <lineage>
        <taxon>Eukaryota</taxon>
        <taxon>Metazoa</taxon>
        <taxon>Chordata</taxon>
        <taxon>Cephalochordata</taxon>
        <taxon>Leptocardii</taxon>
        <taxon>Amphioxiformes</taxon>
        <taxon>Branchiostomatidae</taxon>
        <taxon>Branchiostoma</taxon>
    </lineage>
</organism>
<evidence type="ECO:0000313" key="6">
    <source>
        <dbReference type="Proteomes" id="UP000838412"/>
    </source>
</evidence>
<dbReference type="PROSITE" id="PS00018">
    <property type="entry name" value="EF_HAND_1"/>
    <property type="match status" value="2"/>
</dbReference>
<dbReference type="PANTHER" id="PTHR23048">
    <property type="entry name" value="MYOSIN LIGHT CHAIN 1, 3"/>
    <property type="match status" value="1"/>
</dbReference>
<dbReference type="Proteomes" id="UP000838412">
    <property type="component" value="Chromosome 14"/>
</dbReference>
<evidence type="ECO:0000256" key="1">
    <source>
        <dbReference type="ARBA" id="ARBA00009763"/>
    </source>
</evidence>
<keyword evidence="3" id="KW-0106">Calcium</keyword>
<name>A0A8J9Z0D3_BRALA</name>
<dbReference type="GO" id="GO:0005509">
    <property type="term" value="F:calcium ion binding"/>
    <property type="evidence" value="ECO:0007669"/>
    <property type="project" value="InterPro"/>
</dbReference>
<dbReference type="InterPro" id="IPR002048">
    <property type="entry name" value="EF_hand_dom"/>
</dbReference>
<dbReference type="SMART" id="SM00054">
    <property type="entry name" value="EFh"/>
    <property type="match status" value="2"/>
</dbReference>
<dbReference type="CDD" id="cd00051">
    <property type="entry name" value="EFh"/>
    <property type="match status" value="1"/>
</dbReference>
<sequence length="119" mass="13550">MAEEMTEEQISEFREAFELFDKDGNGSIDAEELGTVMKELGQNPTKSELKDMINEVDTDGDGTIDFTEFLTMMTKKLKENCKEDELRDSFKVFDKVGSFSENVTLHTIIVIVENGRLKI</sequence>
<dbReference type="InterPro" id="IPR018247">
    <property type="entry name" value="EF_Hand_1_Ca_BS"/>
</dbReference>
<proteinExistence type="inferred from homology"/>
<evidence type="ECO:0000313" key="5">
    <source>
        <dbReference type="EMBL" id="CAH1245067.1"/>
    </source>
</evidence>
<keyword evidence="6" id="KW-1185">Reference proteome</keyword>
<evidence type="ECO:0000259" key="4">
    <source>
        <dbReference type="PROSITE" id="PS50222"/>
    </source>
</evidence>
<comment type="similarity">
    <text evidence="1">Belongs to the calmodulin family.</text>
</comment>
<dbReference type="InterPro" id="IPR011992">
    <property type="entry name" value="EF-hand-dom_pair"/>
</dbReference>
<dbReference type="GO" id="GO:0016460">
    <property type="term" value="C:myosin II complex"/>
    <property type="evidence" value="ECO:0007669"/>
    <property type="project" value="TreeGrafter"/>
</dbReference>
<keyword evidence="2" id="KW-0677">Repeat</keyword>
<dbReference type="FunFam" id="1.10.238.10:FF:000527">
    <property type="entry name" value="Calmodulin-3"/>
    <property type="match status" value="1"/>
</dbReference>
<evidence type="ECO:0000256" key="3">
    <source>
        <dbReference type="ARBA" id="ARBA00022837"/>
    </source>
</evidence>
<accession>A0A8J9Z0D3</accession>